<dbReference type="PANTHER" id="PTHR30537">
    <property type="entry name" value="HTH-TYPE TRANSCRIPTIONAL REGULATOR"/>
    <property type="match status" value="1"/>
</dbReference>
<evidence type="ECO:0000256" key="2">
    <source>
        <dbReference type="ARBA" id="ARBA00023015"/>
    </source>
</evidence>
<organism evidence="6 7">
    <name type="scientific">Vibrio orientalis CIP 102891 = ATCC 33934</name>
    <dbReference type="NCBI Taxonomy" id="675816"/>
    <lineage>
        <taxon>Bacteria</taxon>
        <taxon>Pseudomonadati</taxon>
        <taxon>Pseudomonadota</taxon>
        <taxon>Gammaproteobacteria</taxon>
        <taxon>Vibrionales</taxon>
        <taxon>Vibrionaceae</taxon>
        <taxon>Vibrio</taxon>
        <taxon>Vibrio oreintalis group</taxon>
    </lineage>
</organism>
<proteinExistence type="inferred from homology"/>
<evidence type="ECO:0000256" key="4">
    <source>
        <dbReference type="ARBA" id="ARBA00023163"/>
    </source>
</evidence>
<reference evidence="6 7" key="1">
    <citation type="submission" date="2009-10" db="EMBL/GenBank/DDBJ databases">
        <authorList>
            <consortium name="Los Alamos National Laboratory (LANL)"/>
            <consortium name="National Microbial Pathogen Data Resource (NMPDR)"/>
            <person name="Munk A.C."/>
            <person name="Chertkov O."/>
            <person name="Tapia R."/>
            <person name="Green L."/>
            <person name="Rogers Y."/>
            <person name="Detter J.C."/>
            <person name="Bruce D."/>
            <person name="Brettin T.S."/>
            <person name="Colwell R.R."/>
            <person name="Huq A."/>
            <person name="Grim C.J."/>
            <person name="Hasan N.A."/>
            <person name="Bartels D."/>
            <person name="Vonstein V."/>
        </authorList>
    </citation>
    <scope>NUCLEOTIDE SEQUENCE [LARGE SCALE GENOMIC DNA]</scope>
    <source>
        <strain evidence="6 7">CIP 102891</strain>
    </source>
</reference>
<dbReference type="EMBL" id="ACZV01000004">
    <property type="protein sequence ID" value="EEX94168.1"/>
    <property type="molecule type" value="Genomic_DNA"/>
</dbReference>
<sequence length="315" mass="35399">MRVDCSLYCISVIMTAKIAPNIAEWVMANWEGVSEFVGVAETQSFTAAANKLDTSVAQISRRVSALEERLAVKLFNRTTRKVSLTEAGQLYYQQCKHLVEGLELAELAVTQMQSTPKGLLKVTAPVTYGEQHLAPLLHQFLELYPQVNLDLMLTNQKLDLIELGVDVAIRLGRLQDSSLIAKRLSSRQLYVCASPDYLDRFGEPHTLSELSNHQCLVGSVEYWRFRDTKGEKSMRVSGRIHCNSGYALLDAAKRGLGLAQLPDHYVQEALDTGELVEVLTEYRDEREGIWALYPQNRNLSPKVRLLIDFLAEKLG</sequence>
<accession>A0ABM9Z3A9</accession>
<feature type="domain" description="HTH lysR-type" evidence="5">
    <location>
        <begin position="36"/>
        <end position="85"/>
    </location>
</feature>
<dbReference type="SUPFAM" id="SSF46785">
    <property type="entry name" value="Winged helix' DNA-binding domain"/>
    <property type="match status" value="1"/>
</dbReference>
<evidence type="ECO:0000313" key="6">
    <source>
        <dbReference type="EMBL" id="EEX94168.1"/>
    </source>
</evidence>
<gene>
    <name evidence="6" type="ORF">VIA_001326</name>
</gene>
<name>A0ABM9Z3A9_VIBOR</name>
<dbReference type="SUPFAM" id="SSF53850">
    <property type="entry name" value="Periplasmic binding protein-like II"/>
    <property type="match status" value="1"/>
</dbReference>
<dbReference type="PANTHER" id="PTHR30537:SF10">
    <property type="entry name" value="TRANSCRIPTIONAL REGULATOR-RELATED"/>
    <property type="match status" value="1"/>
</dbReference>
<dbReference type="Proteomes" id="UP000003515">
    <property type="component" value="Unassembled WGS sequence"/>
</dbReference>
<keyword evidence="4" id="KW-0804">Transcription</keyword>
<protein>
    <submittedName>
        <fullName evidence="6">Transcriptional regulator</fullName>
    </submittedName>
</protein>
<comment type="caution">
    <text evidence="6">The sequence shown here is derived from an EMBL/GenBank/DDBJ whole genome shotgun (WGS) entry which is preliminary data.</text>
</comment>
<dbReference type="InterPro" id="IPR005119">
    <property type="entry name" value="LysR_subst-bd"/>
</dbReference>
<keyword evidence="2" id="KW-0805">Transcription regulation</keyword>
<evidence type="ECO:0000259" key="5">
    <source>
        <dbReference type="PROSITE" id="PS50931"/>
    </source>
</evidence>
<dbReference type="Gene3D" id="1.10.10.10">
    <property type="entry name" value="Winged helix-like DNA-binding domain superfamily/Winged helix DNA-binding domain"/>
    <property type="match status" value="1"/>
</dbReference>
<dbReference type="InterPro" id="IPR036390">
    <property type="entry name" value="WH_DNA-bd_sf"/>
</dbReference>
<dbReference type="Gene3D" id="3.40.190.290">
    <property type="match status" value="1"/>
</dbReference>
<evidence type="ECO:0000256" key="3">
    <source>
        <dbReference type="ARBA" id="ARBA00023125"/>
    </source>
</evidence>
<evidence type="ECO:0000256" key="1">
    <source>
        <dbReference type="ARBA" id="ARBA00009437"/>
    </source>
</evidence>
<dbReference type="PROSITE" id="PS50931">
    <property type="entry name" value="HTH_LYSR"/>
    <property type="match status" value="1"/>
</dbReference>
<dbReference type="InterPro" id="IPR036388">
    <property type="entry name" value="WH-like_DNA-bd_sf"/>
</dbReference>
<dbReference type="Pfam" id="PF03466">
    <property type="entry name" value="LysR_substrate"/>
    <property type="match status" value="1"/>
</dbReference>
<comment type="similarity">
    <text evidence="1">Belongs to the LysR transcriptional regulatory family.</text>
</comment>
<keyword evidence="3" id="KW-0238">DNA-binding</keyword>
<evidence type="ECO:0000313" key="7">
    <source>
        <dbReference type="Proteomes" id="UP000003515"/>
    </source>
</evidence>
<dbReference type="Pfam" id="PF00126">
    <property type="entry name" value="HTH_1"/>
    <property type="match status" value="1"/>
</dbReference>
<keyword evidence="7" id="KW-1185">Reference proteome</keyword>
<dbReference type="InterPro" id="IPR058163">
    <property type="entry name" value="LysR-type_TF_proteobact-type"/>
</dbReference>
<dbReference type="InterPro" id="IPR000847">
    <property type="entry name" value="LysR_HTH_N"/>
</dbReference>